<sequence>MVEQSESKLLRKRQIPRPLFWLAGIGAAVALILFLAPFFLDGPLRSTIEKKINRDLKGYSVTLPGLHIRLIDLSLTLKGLTVRQQAHPDPPLAYFPSIKARIHWREIFSGKLFAEFVLKEPNLHINLKQLQNEAANKVSIRERGWQQAVEDIYPLKINSLRVNEGSITYIDQDPKRPLVLSHMNLQASNIRNIHLPDKVYPSSFHLDTSIFDTGHGTIDGKANFLAEPIPGVKAHLKLENVPVDYFRPVIARSNLSISGGVLGASGNVEYAPKVKVAHLDILTIQGMKLDYIHSKKTAGAELKKAVVVGKAASKLSNKPGVLISADQLNLTGCNLGIVNNAVGKNYRIFLSDANFRLSNFSNQFSQGSSKALLQGKFMGSGSTTVSGEFRPENNGPDLDLHIKVDTTSLVQMNDFLRAYGNFDVSRGTFSLISELNIKNEKISGYFKPFFKDMNVYDRRQDKGKSISGQAYELMVGGVAQLLENRPRQQVATKADISGSLKNPETSTWQITVELIKNAFFKAIRPSFEK</sequence>
<dbReference type="PANTHER" id="PTHR30441">
    <property type="entry name" value="DUF748 DOMAIN-CONTAINING PROTEIN"/>
    <property type="match status" value="1"/>
</dbReference>
<dbReference type="PANTHER" id="PTHR30441:SF8">
    <property type="entry name" value="DUF748 DOMAIN-CONTAINING PROTEIN"/>
    <property type="match status" value="1"/>
</dbReference>
<reference evidence="2 3" key="1">
    <citation type="submission" date="2021-05" db="EMBL/GenBank/DDBJ databases">
        <title>The draft genome of Geobacter chapellei DSM 13688.</title>
        <authorList>
            <person name="Xu Z."/>
            <person name="Masuda Y."/>
            <person name="Itoh H."/>
            <person name="Senoo K."/>
        </authorList>
    </citation>
    <scope>NUCLEOTIDE SEQUENCE [LARGE SCALE GENOMIC DNA]</scope>
    <source>
        <strain evidence="2 3">DSM 13688</strain>
    </source>
</reference>
<dbReference type="RefSeq" id="WP_214299283.1">
    <property type="nucleotide sequence ID" value="NZ_JAHDYS010000010.1"/>
</dbReference>
<gene>
    <name evidence="2" type="ORF">KJB30_11400</name>
</gene>
<dbReference type="Pfam" id="PF05359">
    <property type="entry name" value="DUF748"/>
    <property type="match status" value="2"/>
</dbReference>
<evidence type="ECO:0000313" key="3">
    <source>
        <dbReference type="Proteomes" id="UP000784128"/>
    </source>
</evidence>
<dbReference type="InterPro" id="IPR052894">
    <property type="entry name" value="AsmA-related"/>
</dbReference>
<evidence type="ECO:0000313" key="2">
    <source>
        <dbReference type="EMBL" id="MBT1072395.1"/>
    </source>
</evidence>
<dbReference type="InterPro" id="IPR008023">
    <property type="entry name" value="DUF748"/>
</dbReference>
<protein>
    <submittedName>
        <fullName evidence="2">AsmA family protein</fullName>
    </submittedName>
</protein>
<dbReference type="EMBL" id="JAHDYS010000010">
    <property type="protein sequence ID" value="MBT1072395.1"/>
    <property type="molecule type" value="Genomic_DNA"/>
</dbReference>
<name>A0ABS5U9Q2_9BACT</name>
<feature type="transmembrane region" description="Helical" evidence="1">
    <location>
        <begin position="20"/>
        <end position="40"/>
    </location>
</feature>
<keyword evidence="1" id="KW-1133">Transmembrane helix</keyword>
<comment type="caution">
    <text evidence="2">The sequence shown here is derived from an EMBL/GenBank/DDBJ whole genome shotgun (WGS) entry which is preliminary data.</text>
</comment>
<keyword evidence="1" id="KW-0812">Transmembrane</keyword>
<accession>A0ABS5U9Q2</accession>
<organism evidence="2 3">
    <name type="scientific">Pelotalea chapellei</name>
    <dbReference type="NCBI Taxonomy" id="44671"/>
    <lineage>
        <taxon>Bacteria</taxon>
        <taxon>Pseudomonadati</taxon>
        <taxon>Thermodesulfobacteriota</taxon>
        <taxon>Desulfuromonadia</taxon>
        <taxon>Geobacterales</taxon>
        <taxon>Geobacteraceae</taxon>
        <taxon>Pelotalea</taxon>
    </lineage>
</organism>
<dbReference type="Proteomes" id="UP000784128">
    <property type="component" value="Unassembled WGS sequence"/>
</dbReference>
<proteinExistence type="predicted"/>
<keyword evidence="3" id="KW-1185">Reference proteome</keyword>
<evidence type="ECO:0000256" key="1">
    <source>
        <dbReference type="SAM" id="Phobius"/>
    </source>
</evidence>
<keyword evidence="1" id="KW-0472">Membrane</keyword>